<sequence length="218" mass="24350">MWNVPLSSPKSPLFALGDVNNALDRQYIVVDDFWPKVDWNQLNQTAGGDDVTAQYDLRPDTIGSRAKVFHPQPAYHQAIYEAIVNQYLADTSPAPVSPPPYQPGTCCFHLEEWKDCNPESNDLYTNIILLDNSKNVIYRTPASYFDNNGLGDPINEANGTTVQDPLPYSLAITREHENDYIQFIYGDLSWQSKSTNGEAQCIVGGWNPRDGPVPGWGV</sequence>
<dbReference type="EMBL" id="CP055898">
    <property type="protein sequence ID" value="QKX55227.1"/>
    <property type="molecule type" value="Genomic_DNA"/>
</dbReference>
<dbReference type="KEGG" id="trg:TRUGW13939_02319"/>
<reference evidence="2" key="1">
    <citation type="submission" date="2020-06" db="EMBL/GenBank/DDBJ databases">
        <title>A chromosome-scale genome assembly of Talaromyces rugulosus W13939.</title>
        <authorList>
            <person name="Wang B."/>
            <person name="Guo L."/>
            <person name="Ye K."/>
            <person name="Wang L."/>
        </authorList>
    </citation>
    <scope>NUCLEOTIDE SEQUENCE [LARGE SCALE GENOMIC DNA]</scope>
    <source>
        <strain evidence="2">W13939</strain>
    </source>
</reference>
<dbReference type="Proteomes" id="UP000509510">
    <property type="component" value="Chromosome I"/>
</dbReference>
<gene>
    <name evidence="1" type="ORF">TRUGW13939_02319</name>
</gene>
<dbReference type="GeneID" id="55989828"/>
<evidence type="ECO:0000313" key="2">
    <source>
        <dbReference type="Proteomes" id="UP000509510"/>
    </source>
</evidence>
<keyword evidence="2" id="KW-1185">Reference proteome</keyword>
<dbReference type="AlphaFoldDB" id="A0A7H8QMR1"/>
<organism evidence="1 2">
    <name type="scientific">Talaromyces rugulosus</name>
    <name type="common">Penicillium rugulosum</name>
    <dbReference type="NCBI Taxonomy" id="121627"/>
    <lineage>
        <taxon>Eukaryota</taxon>
        <taxon>Fungi</taxon>
        <taxon>Dikarya</taxon>
        <taxon>Ascomycota</taxon>
        <taxon>Pezizomycotina</taxon>
        <taxon>Eurotiomycetes</taxon>
        <taxon>Eurotiomycetidae</taxon>
        <taxon>Eurotiales</taxon>
        <taxon>Trichocomaceae</taxon>
        <taxon>Talaromyces</taxon>
        <taxon>Talaromyces sect. Islandici</taxon>
    </lineage>
</organism>
<name>A0A7H8QMR1_TALRU</name>
<dbReference type="OrthoDB" id="4220524at2759"/>
<protein>
    <submittedName>
        <fullName evidence="1">Uncharacterized protein</fullName>
    </submittedName>
</protein>
<evidence type="ECO:0000313" key="1">
    <source>
        <dbReference type="EMBL" id="QKX55227.1"/>
    </source>
</evidence>
<accession>A0A7H8QMR1</accession>
<dbReference type="RefSeq" id="XP_035341406.1">
    <property type="nucleotide sequence ID" value="XM_035485513.1"/>
</dbReference>
<proteinExistence type="predicted"/>